<evidence type="ECO:0000256" key="5">
    <source>
        <dbReference type="SAM" id="MobiDB-lite"/>
    </source>
</evidence>
<dbReference type="PROSITE" id="PS50089">
    <property type="entry name" value="ZF_RING_2"/>
    <property type="match status" value="1"/>
</dbReference>
<feature type="compositionally biased region" description="Polar residues" evidence="5">
    <location>
        <begin position="76"/>
        <end position="91"/>
    </location>
</feature>
<evidence type="ECO:0000313" key="9">
    <source>
        <dbReference type="Proteomes" id="UP001152320"/>
    </source>
</evidence>
<feature type="domain" description="B box-type" evidence="7">
    <location>
        <begin position="294"/>
        <end position="335"/>
    </location>
</feature>
<proteinExistence type="predicted"/>
<protein>
    <submittedName>
        <fullName evidence="8">Protein wech</fullName>
    </submittedName>
</protein>
<reference evidence="8" key="1">
    <citation type="submission" date="2021-10" db="EMBL/GenBank/DDBJ databases">
        <title>Tropical sea cucumber genome reveals ecological adaptation and Cuvierian tubules defense mechanism.</title>
        <authorList>
            <person name="Chen T."/>
        </authorList>
    </citation>
    <scope>NUCLEOTIDE SEQUENCE</scope>
    <source>
        <strain evidence="8">Nanhai2018</strain>
        <tissue evidence="8">Muscle</tissue>
    </source>
</reference>
<keyword evidence="4" id="KW-0175">Coiled coil</keyword>
<organism evidence="8 9">
    <name type="scientific">Holothuria leucospilota</name>
    <name type="common">Black long sea cucumber</name>
    <name type="synonym">Mertensiothuria leucospilota</name>
    <dbReference type="NCBI Taxonomy" id="206669"/>
    <lineage>
        <taxon>Eukaryota</taxon>
        <taxon>Metazoa</taxon>
        <taxon>Echinodermata</taxon>
        <taxon>Eleutherozoa</taxon>
        <taxon>Echinozoa</taxon>
        <taxon>Holothuroidea</taxon>
        <taxon>Aspidochirotacea</taxon>
        <taxon>Aspidochirotida</taxon>
        <taxon>Holothuriidae</taxon>
        <taxon>Holothuria</taxon>
    </lineage>
</organism>
<dbReference type="GO" id="GO:0008270">
    <property type="term" value="F:zinc ion binding"/>
    <property type="evidence" value="ECO:0007669"/>
    <property type="project" value="UniProtKB-KW"/>
</dbReference>
<dbReference type="GO" id="GO:0005654">
    <property type="term" value="C:nucleoplasm"/>
    <property type="evidence" value="ECO:0007669"/>
    <property type="project" value="TreeGrafter"/>
</dbReference>
<dbReference type="GO" id="GO:0061630">
    <property type="term" value="F:ubiquitin protein ligase activity"/>
    <property type="evidence" value="ECO:0007669"/>
    <property type="project" value="TreeGrafter"/>
</dbReference>
<keyword evidence="9" id="KW-1185">Reference proteome</keyword>
<evidence type="ECO:0000259" key="6">
    <source>
        <dbReference type="PROSITE" id="PS50089"/>
    </source>
</evidence>
<keyword evidence="1 3" id="KW-0863">Zinc-finger</keyword>
<evidence type="ECO:0000256" key="4">
    <source>
        <dbReference type="SAM" id="Coils"/>
    </source>
</evidence>
<keyword evidence="2" id="KW-0862">Zinc</keyword>
<feature type="coiled-coil region" evidence="4">
    <location>
        <begin position="366"/>
        <end position="426"/>
    </location>
</feature>
<dbReference type="InterPro" id="IPR000315">
    <property type="entry name" value="Znf_B-box"/>
</dbReference>
<dbReference type="InterPro" id="IPR047153">
    <property type="entry name" value="TRIM45/56/19-like"/>
</dbReference>
<dbReference type="SUPFAM" id="SSF57845">
    <property type="entry name" value="B-box zinc-binding domain"/>
    <property type="match status" value="2"/>
</dbReference>
<dbReference type="SUPFAM" id="SSF57850">
    <property type="entry name" value="RING/U-box"/>
    <property type="match status" value="1"/>
</dbReference>
<feature type="region of interest" description="Disordered" evidence="5">
    <location>
        <begin position="269"/>
        <end position="294"/>
    </location>
</feature>
<sequence>MSCEHLIYKPTDRAHVLPCRHKFCIPCTEGIQGLMESEIFSCPLCGNYSQYVDPHRSVFGEEKPPVNLNEGESMDHSTSSSNMPETVQLQADSCGGAATNTRRRPMSDREDRRDPDRGVNMWMAKTGVQKQAFEIDQREAWEMLEKDKQDRHYERHSTTPSGASQTSQVATLATNDGRRSPSDPSSESFRKNHRPNSERNGGYDNYAIMEKPHASTRGKPKSGYNEEGRCLDHDRFIAFACNECNSLLCQLCMSVHGVQYSMHTVSRLTDEEELHSGPPKMSLDSKEGAKTSVSDDQNCEHHLMPFVMYCKNCKRMLCKKCLESHPRYCHSYYTVSIRDMKQSMNAKFKEHLDTIDSLKGKLEMVSQTVEQNLARLLEEADTVKDNVKKSTDEAIKQLLENQEVMMKQIESEVKKKTAKYQTCADETGKMTEILTTLKEAAQGAFETVDDSNFPLAQIVEQEVSRNIGQLEGKCKIYEPTATREKIELQCEVKRIEKYWEHMGDRSEAPVRLIKPTTFFGRSYFY</sequence>
<name>A0A9Q1CPV3_HOLLE</name>
<gene>
    <name evidence="8" type="ORF">HOLleu_01822</name>
</gene>
<dbReference type="SMART" id="SM00336">
    <property type="entry name" value="BBOX"/>
    <property type="match status" value="2"/>
</dbReference>
<dbReference type="EMBL" id="JAIZAY010000001">
    <property type="protein sequence ID" value="KAJ8049196.1"/>
    <property type="molecule type" value="Genomic_DNA"/>
</dbReference>
<accession>A0A9Q1CPV3</accession>
<dbReference type="PROSITE" id="PS50119">
    <property type="entry name" value="ZF_BBOX"/>
    <property type="match status" value="2"/>
</dbReference>
<feature type="compositionally biased region" description="Basic and acidic residues" evidence="5">
    <location>
        <begin position="148"/>
        <end position="157"/>
    </location>
</feature>
<dbReference type="OrthoDB" id="6105938at2759"/>
<comment type="caution">
    <text evidence="8">The sequence shown here is derived from an EMBL/GenBank/DDBJ whole genome shotgun (WGS) entry which is preliminary data.</text>
</comment>
<keyword evidence="1 3" id="KW-0479">Metal-binding</keyword>
<feature type="compositionally biased region" description="Basic and acidic residues" evidence="5">
    <location>
        <begin position="105"/>
        <end position="117"/>
    </location>
</feature>
<evidence type="ECO:0000313" key="8">
    <source>
        <dbReference type="EMBL" id="KAJ8049196.1"/>
    </source>
</evidence>
<dbReference type="InterPro" id="IPR001841">
    <property type="entry name" value="Znf_RING"/>
</dbReference>
<feature type="compositionally biased region" description="Polar residues" evidence="5">
    <location>
        <begin position="158"/>
        <end position="174"/>
    </location>
</feature>
<feature type="region of interest" description="Disordered" evidence="5">
    <location>
        <begin position="62"/>
        <end position="125"/>
    </location>
</feature>
<evidence type="ECO:0000256" key="1">
    <source>
        <dbReference type="ARBA" id="ARBA00022771"/>
    </source>
</evidence>
<dbReference type="Pfam" id="PF00643">
    <property type="entry name" value="zf-B_box"/>
    <property type="match status" value="1"/>
</dbReference>
<feature type="domain" description="B box-type" evidence="7">
    <location>
        <begin position="225"/>
        <end position="268"/>
    </location>
</feature>
<dbReference type="AlphaFoldDB" id="A0A9Q1CPV3"/>
<feature type="region of interest" description="Disordered" evidence="5">
    <location>
        <begin position="148"/>
        <end position="205"/>
    </location>
</feature>
<feature type="domain" description="RING-type" evidence="6">
    <location>
        <begin position="3"/>
        <end position="45"/>
    </location>
</feature>
<evidence type="ECO:0000256" key="2">
    <source>
        <dbReference type="ARBA" id="ARBA00022833"/>
    </source>
</evidence>
<dbReference type="PANTHER" id="PTHR25462">
    <property type="entry name" value="BONUS, ISOFORM C-RELATED"/>
    <property type="match status" value="1"/>
</dbReference>
<dbReference type="Proteomes" id="UP001152320">
    <property type="component" value="Chromosome 1"/>
</dbReference>
<dbReference type="PANTHER" id="PTHR25462:SF296">
    <property type="entry name" value="MEIOTIC P26, ISOFORM F"/>
    <property type="match status" value="1"/>
</dbReference>
<evidence type="ECO:0000256" key="3">
    <source>
        <dbReference type="PROSITE-ProRule" id="PRU00024"/>
    </source>
</evidence>
<evidence type="ECO:0000259" key="7">
    <source>
        <dbReference type="PROSITE" id="PS50119"/>
    </source>
</evidence>